<evidence type="ECO:0000313" key="2">
    <source>
        <dbReference type="EMBL" id="KAG6425569.1"/>
    </source>
</evidence>
<keyword evidence="3" id="KW-1185">Reference proteome</keyword>
<name>A0A8X8Y640_SALSN</name>
<reference evidence="2" key="1">
    <citation type="submission" date="2018-01" db="EMBL/GenBank/DDBJ databases">
        <authorList>
            <person name="Mao J.F."/>
        </authorList>
    </citation>
    <scope>NUCLEOTIDE SEQUENCE</scope>
    <source>
        <strain evidence="2">Huo1</strain>
        <tissue evidence="2">Leaf</tissue>
    </source>
</reference>
<feature type="region of interest" description="Disordered" evidence="1">
    <location>
        <begin position="66"/>
        <end position="90"/>
    </location>
</feature>
<evidence type="ECO:0000256" key="1">
    <source>
        <dbReference type="SAM" id="MobiDB-lite"/>
    </source>
</evidence>
<organism evidence="2">
    <name type="scientific">Salvia splendens</name>
    <name type="common">Scarlet sage</name>
    <dbReference type="NCBI Taxonomy" id="180675"/>
    <lineage>
        <taxon>Eukaryota</taxon>
        <taxon>Viridiplantae</taxon>
        <taxon>Streptophyta</taxon>
        <taxon>Embryophyta</taxon>
        <taxon>Tracheophyta</taxon>
        <taxon>Spermatophyta</taxon>
        <taxon>Magnoliopsida</taxon>
        <taxon>eudicotyledons</taxon>
        <taxon>Gunneridae</taxon>
        <taxon>Pentapetalae</taxon>
        <taxon>asterids</taxon>
        <taxon>lamiids</taxon>
        <taxon>Lamiales</taxon>
        <taxon>Lamiaceae</taxon>
        <taxon>Nepetoideae</taxon>
        <taxon>Mentheae</taxon>
        <taxon>Salviinae</taxon>
        <taxon>Salvia</taxon>
        <taxon>Salvia subgen. Calosphace</taxon>
        <taxon>core Calosphace</taxon>
    </lineage>
</organism>
<evidence type="ECO:0000313" key="3">
    <source>
        <dbReference type="Proteomes" id="UP000298416"/>
    </source>
</evidence>
<protein>
    <submittedName>
        <fullName evidence="2">Uncharacterized protein</fullName>
    </submittedName>
</protein>
<dbReference type="AlphaFoldDB" id="A0A8X8Y640"/>
<dbReference type="Proteomes" id="UP000298416">
    <property type="component" value="Unassembled WGS sequence"/>
</dbReference>
<comment type="caution">
    <text evidence="2">The sequence shown here is derived from an EMBL/GenBank/DDBJ whole genome shotgun (WGS) entry which is preliminary data.</text>
</comment>
<dbReference type="EMBL" id="PNBA02000005">
    <property type="protein sequence ID" value="KAG6425569.1"/>
    <property type="molecule type" value="Genomic_DNA"/>
</dbReference>
<sequence>MPLIMHSPKLQRLGTVDHSSSSRLRVYQVWKGKNVCVFFMCISPIYCRSKAIIVLLFLTSGSDPGIIPRNSQPPDPDDDSSGDSHEQAPMYPVHGCPTVTHCGDAHRTTYENFRYQYDRKMNPYNVGTFRNRMEVFCSRKPRSRNDFRALVRNDSLVNSYTGATSDLELGRRRGFDAGDFEDPRNRMGHLGRLERCRTQPRHDHWEERRGNWR</sequence>
<proteinExistence type="predicted"/>
<gene>
    <name evidence="2" type="ORF">SASPL_116010</name>
</gene>
<reference evidence="2" key="2">
    <citation type="submission" date="2020-08" db="EMBL/GenBank/DDBJ databases">
        <title>Plant Genome Project.</title>
        <authorList>
            <person name="Zhang R.-G."/>
        </authorList>
    </citation>
    <scope>NUCLEOTIDE SEQUENCE</scope>
    <source>
        <strain evidence="2">Huo1</strain>
        <tissue evidence="2">Leaf</tissue>
    </source>
</reference>
<accession>A0A8X8Y640</accession>